<evidence type="ECO:0000313" key="2">
    <source>
        <dbReference type="EMBL" id="MDN3205010.1"/>
    </source>
</evidence>
<dbReference type="Proteomes" id="UP001171916">
    <property type="component" value="Unassembled WGS sequence"/>
</dbReference>
<gene>
    <name evidence="2" type="ORF">QVH07_12675</name>
</gene>
<protein>
    <recommendedName>
        <fullName evidence="4">Lysozyme inhibitor of I-type lysozyme</fullName>
    </recommendedName>
</protein>
<evidence type="ECO:0008006" key="4">
    <source>
        <dbReference type="Google" id="ProtNLM"/>
    </source>
</evidence>
<feature type="chain" id="PRO_5046037650" description="Lysozyme inhibitor of I-type lysozyme" evidence="1">
    <location>
        <begin position="19"/>
        <end position="331"/>
    </location>
</feature>
<comment type="caution">
    <text evidence="2">The sequence shown here is derived from an EMBL/GenBank/DDBJ whole genome shotgun (WGS) entry which is preliminary data.</text>
</comment>
<dbReference type="RefSeq" id="WP_290000856.1">
    <property type="nucleotide sequence ID" value="NZ_JAUEPH010000005.1"/>
</dbReference>
<reference evidence="2" key="1">
    <citation type="submission" date="2023-06" db="EMBL/GenBank/DDBJ databases">
        <title>Robiginitalea aurantiacus sp. nov. and Algoriphagus sediminis sp. nov., isolated from coastal sediment.</title>
        <authorList>
            <person name="Zhou Z.Y."/>
            <person name="An J."/>
            <person name="Jia Y.W."/>
            <person name="Du Z.J."/>
        </authorList>
    </citation>
    <scope>NUCLEOTIDE SEQUENCE</scope>
    <source>
        <strain evidence="2">C2-7</strain>
    </source>
</reference>
<keyword evidence="1" id="KW-0732">Signal</keyword>
<evidence type="ECO:0000256" key="1">
    <source>
        <dbReference type="SAM" id="SignalP"/>
    </source>
</evidence>
<name>A0ABT7YEQ5_9BACT</name>
<accession>A0ABT7YEQ5</accession>
<sequence>MKNFVNLLLLIFSLQVISSCQSPTQNEDEQTKTEPSSEENSIIVDYFLGDYVTKSYQSRTEGSDWIVVRVSKSSDELLKVEVSSRADKKRPTCTWSTTTQIKDDKTLSTFAMEEEILIKVNGNTLNILAANPEEDGILNYFCGGGASLSGETYQKLSEPLDESQLKAFTIQKSNSLQGITFDISATEQNPNSEVIITPSGLEATNEPIRFETSGTLMQSEVEDLNSDGSPELILFFTMFGESVENYLKIFSGNNNKSISEVSIPDITEEQKKGYGGEEEWAVIETSVVARFPIFEEKDGEWVRTGKTRQIQYKLEDGENSRKLVVDKVIEY</sequence>
<organism evidence="2 3">
    <name type="scientific">Algoriphagus sediminis</name>
    <dbReference type="NCBI Taxonomy" id="3057113"/>
    <lineage>
        <taxon>Bacteria</taxon>
        <taxon>Pseudomonadati</taxon>
        <taxon>Bacteroidota</taxon>
        <taxon>Cytophagia</taxon>
        <taxon>Cytophagales</taxon>
        <taxon>Cyclobacteriaceae</taxon>
        <taxon>Algoriphagus</taxon>
    </lineage>
</organism>
<evidence type="ECO:0000313" key="3">
    <source>
        <dbReference type="Proteomes" id="UP001171916"/>
    </source>
</evidence>
<proteinExistence type="predicted"/>
<feature type="signal peptide" evidence="1">
    <location>
        <begin position="1"/>
        <end position="18"/>
    </location>
</feature>
<keyword evidence="3" id="KW-1185">Reference proteome</keyword>
<dbReference type="EMBL" id="JAUEPH010000005">
    <property type="protein sequence ID" value="MDN3205010.1"/>
    <property type="molecule type" value="Genomic_DNA"/>
</dbReference>
<dbReference type="PROSITE" id="PS51257">
    <property type="entry name" value="PROKAR_LIPOPROTEIN"/>
    <property type="match status" value="1"/>
</dbReference>